<accession>A0A815JGG4</accession>
<keyword evidence="3" id="KW-1185">Reference proteome</keyword>
<keyword evidence="1" id="KW-0812">Transmembrane</keyword>
<keyword evidence="1" id="KW-0472">Membrane</keyword>
<organism evidence="2 3">
    <name type="scientific">Rotaria sordida</name>
    <dbReference type="NCBI Taxonomy" id="392033"/>
    <lineage>
        <taxon>Eukaryota</taxon>
        <taxon>Metazoa</taxon>
        <taxon>Spiralia</taxon>
        <taxon>Gnathifera</taxon>
        <taxon>Rotifera</taxon>
        <taxon>Eurotatoria</taxon>
        <taxon>Bdelloidea</taxon>
        <taxon>Philodinida</taxon>
        <taxon>Philodinidae</taxon>
        <taxon>Rotaria</taxon>
    </lineage>
</organism>
<dbReference type="Proteomes" id="UP000663870">
    <property type="component" value="Unassembled WGS sequence"/>
</dbReference>
<sequence length="345" mass="37255">MQQARVVQKNIQFRGDIQIREIPRNESEPHMLSSLSDGQSSWDPNLTDTEAFNTPTTQSTQPKYVVIVIVVVGIVLVCAIIGTVIGVVLGQKTKTVADNSLAYNEVCTVDSNQCISSQGLSCSNGFCSCSSPYSWNTATTSCTYLTYNQSCTTSNQCDSSVGLICTSTCTCNNSKVWNISTCVCPAGTFLNSSNLCQTAYTVNQSCTIGSYQCDSTKDLVCNNSRCQCDYSTKYWNINFQACKQRLNYSDMCVSDSDCLPTLICPTVPGVCNCSRYLPDLVCNCNNTKYYDPTTLQCVNRSSFGGSCLVSANYTCLITLYCNGGTCACPTGTSWIAANTACVTSG</sequence>
<feature type="transmembrane region" description="Helical" evidence="1">
    <location>
        <begin position="64"/>
        <end position="89"/>
    </location>
</feature>
<comment type="caution">
    <text evidence="2">The sequence shown here is derived from an EMBL/GenBank/DDBJ whole genome shotgun (WGS) entry which is preliminary data.</text>
</comment>
<evidence type="ECO:0000313" key="2">
    <source>
        <dbReference type="EMBL" id="CAF1377588.1"/>
    </source>
</evidence>
<proteinExistence type="predicted"/>
<dbReference type="EMBL" id="CAJNOL010001532">
    <property type="protein sequence ID" value="CAF1377588.1"/>
    <property type="molecule type" value="Genomic_DNA"/>
</dbReference>
<dbReference type="AlphaFoldDB" id="A0A815JGG4"/>
<reference evidence="2" key="1">
    <citation type="submission" date="2021-02" db="EMBL/GenBank/DDBJ databases">
        <authorList>
            <person name="Nowell W R."/>
        </authorList>
    </citation>
    <scope>NUCLEOTIDE SEQUENCE</scope>
</reference>
<gene>
    <name evidence="2" type="ORF">JXQ802_LOCUS33492</name>
</gene>
<protein>
    <submittedName>
        <fullName evidence="2">Uncharacterized protein</fullName>
    </submittedName>
</protein>
<evidence type="ECO:0000313" key="3">
    <source>
        <dbReference type="Proteomes" id="UP000663870"/>
    </source>
</evidence>
<name>A0A815JGG4_9BILA</name>
<keyword evidence="1" id="KW-1133">Transmembrane helix</keyword>
<evidence type="ECO:0000256" key="1">
    <source>
        <dbReference type="SAM" id="Phobius"/>
    </source>
</evidence>